<reference evidence="2" key="1">
    <citation type="submission" date="2022-11" db="UniProtKB">
        <authorList>
            <consortium name="WormBaseParasite"/>
        </authorList>
    </citation>
    <scope>IDENTIFICATION</scope>
</reference>
<organism evidence="1 2">
    <name type="scientific">Panagrolaimus sp. ES5</name>
    <dbReference type="NCBI Taxonomy" id="591445"/>
    <lineage>
        <taxon>Eukaryota</taxon>
        <taxon>Metazoa</taxon>
        <taxon>Ecdysozoa</taxon>
        <taxon>Nematoda</taxon>
        <taxon>Chromadorea</taxon>
        <taxon>Rhabditida</taxon>
        <taxon>Tylenchina</taxon>
        <taxon>Panagrolaimomorpha</taxon>
        <taxon>Panagrolaimoidea</taxon>
        <taxon>Panagrolaimidae</taxon>
        <taxon>Panagrolaimus</taxon>
    </lineage>
</organism>
<protein>
    <submittedName>
        <fullName evidence="2">Yippee domain-containing protein</fullName>
    </submittedName>
</protein>
<accession>A0AC34GTK0</accession>
<proteinExistence type="predicted"/>
<name>A0AC34GTK0_9BILA</name>
<sequence length="792" mass="91000">MSDSDEYDKCSDFESDEDQKLHMTVKNGKVEEAVKEDKSESIDSYVYCTEDESSCHSSTPDNASVHSNQSDESMKQQSTNQKMKDLTIHDSVKDTVKELISKVETNTVTDASPCNKTTIKTAKNDYLRFLEEDRKFELDTKFHEHITQLCSEAQRIATTEYEKCADIFGAKNYSTFFTQSKNVSVSINSPASLNAKKMDKPVGEFPQPQEVDDEDKTETAYHKMFLQEQKYINLQIELAESTDSEDARKEIEEKCKEAEKEWISLKNEYESIKASNATSEQMDDDSYRATNNVTVFKATDPMKKNDAELGKNFNPVSAIEASNSSSSTSANPKKVYFKLKIQKAKATMQNYAQNYSSLKLQMYQQNDKKQKSKFSKFVYQAEARWKTSRREYEKLCKEANKFDSIDPTVIEYKNLKSRLHEVKKQIKDSRKKADSEASKDIVTGNNDDGTKSKIRQNNKNEEEILSAAYLTMKNYENYYKGLKKQMQQVYENSTDEFLLYFVNLCKEASRKWNESKDKFEYLNCKFHKPATTTTIYASRKATKKYLCKNCQMYLTNNAELICPNFRGKTGEAFLFSKVENIKTGEIDMVDMMTGRYFIKNVFCKECNQKLGWFYETVIKEDQKYKEGKTVLEKALIQEIAVSDVTNVDNGISQSPKNNHLPLEIPAKTNPTNLNTNNDTNMEAQSNPGNSTRVYCGSPFEETVITMKKLQQSSFDNNTSKDPLSKLKEDFANAQNEIKHYQKFAADQVEALKNLELALQGNSERTDTSILRGKREAFDSNEIVTKRFKDDEE</sequence>
<evidence type="ECO:0000313" key="2">
    <source>
        <dbReference type="WBParaSite" id="ES5_v2.g8072.t1"/>
    </source>
</evidence>
<evidence type="ECO:0000313" key="1">
    <source>
        <dbReference type="Proteomes" id="UP000887579"/>
    </source>
</evidence>
<dbReference type="Proteomes" id="UP000887579">
    <property type="component" value="Unplaced"/>
</dbReference>
<dbReference type="WBParaSite" id="ES5_v2.g8072.t1">
    <property type="protein sequence ID" value="ES5_v2.g8072.t1"/>
    <property type="gene ID" value="ES5_v2.g8072"/>
</dbReference>